<proteinExistence type="predicted"/>
<name>A0ABQ0HYM9_GORRU</name>
<organism evidence="1 2">
    <name type="scientific">Gordonia rubripertincta NBRC 101908</name>
    <dbReference type="NCBI Taxonomy" id="1077975"/>
    <lineage>
        <taxon>Bacteria</taxon>
        <taxon>Bacillati</taxon>
        <taxon>Actinomycetota</taxon>
        <taxon>Actinomycetes</taxon>
        <taxon>Mycobacteriales</taxon>
        <taxon>Gordoniaceae</taxon>
        <taxon>Gordonia</taxon>
    </lineage>
</organism>
<gene>
    <name evidence="1" type="ORF">GORBP_101_00040</name>
</gene>
<comment type="caution">
    <text evidence="1">The sequence shown here is derived from an EMBL/GenBank/DDBJ whole genome shotgun (WGS) entry which is preliminary data.</text>
</comment>
<evidence type="ECO:0000313" key="2">
    <source>
        <dbReference type="Proteomes" id="UP000010744"/>
    </source>
</evidence>
<dbReference type="EMBL" id="BAHB01000101">
    <property type="protein sequence ID" value="GAB87376.1"/>
    <property type="molecule type" value="Genomic_DNA"/>
</dbReference>
<reference evidence="1 2" key="1">
    <citation type="submission" date="2012-08" db="EMBL/GenBank/DDBJ databases">
        <title>Whole genome shotgun sequence of Gordonia rubripertincta NBRC 101908.</title>
        <authorList>
            <person name="Takarada H."/>
            <person name="Hosoyama A."/>
            <person name="Tsuchikane K."/>
            <person name="Katsumata H."/>
            <person name="Baba S."/>
            <person name="Ohji S."/>
            <person name="Yamazaki S."/>
            <person name="Fujita N."/>
        </authorList>
    </citation>
    <scope>NUCLEOTIDE SEQUENCE [LARGE SCALE GENOMIC DNA]</scope>
    <source>
        <strain evidence="1 2">NBRC 101908</strain>
    </source>
</reference>
<keyword evidence="2" id="KW-1185">Reference proteome</keyword>
<accession>A0ABQ0HYM9</accession>
<sequence length="103" mass="11721">MCWHLALLDYASECAWRFGSPTALLPSWDMRLGVGMGENRPHMRCRRTELLARVVRTRVSRHLVGVIRLYGRAGLPGLVRTQLNGAIYDVLNQNDKDVVSRET</sequence>
<evidence type="ECO:0000313" key="1">
    <source>
        <dbReference type="EMBL" id="GAB87376.1"/>
    </source>
</evidence>
<protein>
    <submittedName>
        <fullName evidence="1">Uncharacterized protein</fullName>
    </submittedName>
</protein>
<dbReference type="Proteomes" id="UP000010744">
    <property type="component" value="Unassembled WGS sequence"/>
</dbReference>